<dbReference type="GO" id="GO:0035591">
    <property type="term" value="F:signaling adaptor activity"/>
    <property type="evidence" value="ECO:0007669"/>
    <property type="project" value="TreeGrafter"/>
</dbReference>
<dbReference type="Proteomes" id="UP000261660">
    <property type="component" value="Unplaced"/>
</dbReference>
<evidence type="ECO:0000256" key="5">
    <source>
        <dbReference type="ARBA" id="ARBA00022443"/>
    </source>
</evidence>
<dbReference type="GO" id="GO:0030027">
    <property type="term" value="C:lamellipodium"/>
    <property type="evidence" value="ECO:0007669"/>
    <property type="project" value="UniProtKB-SubCell"/>
</dbReference>
<dbReference type="InterPro" id="IPR036028">
    <property type="entry name" value="SH3-like_dom_sf"/>
</dbReference>
<dbReference type="SMART" id="SM00326">
    <property type="entry name" value="SH3"/>
    <property type="match status" value="1"/>
</dbReference>
<dbReference type="GO" id="GO:0017124">
    <property type="term" value="F:SH3 domain binding"/>
    <property type="evidence" value="ECO:0007669"/>
    <property type="project" value="TreeGrafter"/>
</dbReference>
<dbReference type="CDD" id="cd11972">
    <property type="entry name" value="SH3_Abi2"/>
    <property type="match status" value="1"/>
</dbReference>
<evidence type="ECO:0000256" key="7">
    <source>
        <dbReference type="ARBA" id="ARBA00022553"/>
    </source>
</evidence>
<dbReference type="GO" id="GO:0005856">
    <property type="term" value="C:cytoskeleton"/>
    <property type="evidence" value="ECO:0007669"/>
    <property type="project" value="UniProtKB-SubCell"/>
</dbReference>
<dbReference type="InterPro" id="IPR000727">
    <property type="entry name" value="T_SNARE_dom"/>
</dbReference>
<dbReference type="InterPro" id="IPR012849">
    <property type="entry name" value="Abl-interactor_HHR_dom"/>
</dbReference>
<dbReference type="Pfam" id="PF07815">
    <property type="entry name" value="Abi_HHR"/>
    <property type="match status" value="1"/>
</dbReference>
<name>A0A3Q3GHW9_9LABR</name>
<dbReference type="SUPFAM" id="SSF50044">
    <property type="entry name" value="SH3-domain"/>
    <property type="match status" value="1"/>
</dbReference>
<feature type="region of interest" description="Disordered" evidence="12">
    <location>
        <begin position="478"/>
        <end position="520"/>
    </location>
</feature>
<feature type="domain" description="SH3" evidence="13">
    <location>
        <begin position="539"/>
        <end position="598"/>
    </location>
</feature>
<feature type="region of interest" description="Disordered" evidence="12">
    <location>
        <begin position="167"/>
        <end position="462"/>
    </location>
</feature>
<dbReference type="InParanoid" id="A0A3Q3GHW9"/>
<feature type="compositionally biased region" description="Low complexity" evidence="12">
    <location>
        <begin position="310"/>
        <end position="323"/>
    </location>
</feature>
<keyword evidence="6" id="KW-0963">Cytoplasm</keyword>
<dbReference type="PROSITE" id="PS50002">
    <property type="entry name" value="SH3"/>
    <property type="match status" value="1"/>
</dbReference>
<evidence type="ECO:0000259" key="13">
    <source>
        <dbReference type="PROSITE" id="PS50002"/>
    </source>
</evidence>
<keyword evidence="16" id="KW-1185">Reference proteome</keyword>
<dbReference type="GO" id="GO:0030175">
    <property type="term" value="C:filopodium"/>
    <property type="evidence" value="ECO:0007669"/>
    <property type="project" value="UniProtKB-SubCell"/>
</dbReference>
<dbReference type="InterPro" id="IPR001452">
    <property type="entry name" value="SH3_domain"/>
</dbReference>
<dbReference type="InterPro" id="IPR028457">
    <property type="entry name" value="ABI"/>
</dbReference>
<organism evidence="15 16">
    <name type="scientific">Labrus bergylta</name>
    <name type="common">ballan wrasse</name>
    <dbReference type="NCBI Taxonomy" id="56723"/>
    <lineage>
        <taxon>Eukaryota</taxon>
        <taxon>Metazoa</taxon>
        <taxon>Chordata</taxon>
        <taxon>Craniata</taxon>
        <taxon>Vertebrata</taxon>
        <taxon>Euteleostomi</taxon>
        <taxon>Actinopterygii</taxon>
        <taxon>Neopterygii</taxon>
        <taxon>Teleostei</taxon>
        <taxon>Neoteleostei</taxon>
        <taxon>Acanthomorphata</taxon>
        <taxon>Eupercaria</taxon>
        <taxon>Labriformes</taxon>
        <taxon>Labridae</taxon>
        <taxon>Labrus</taxon>
    </lineage>
</organism>
<dbReference type="GO" id="GO:0001764">
    <property type="term" value="P:neuron migration"/>
    <property type="evidence" value="ECO:0007669"/>
    <property type="project" value="TreeGrafter"/>
</dbReference>
<protein>
    <submittedName>
        <fullName evidence="15">Abl-interactor 2a</fullName>
    </submittedName>
</protein>
<dbReference type="AlphaFoldDB" id="A0A3Q3GHW9"/>
<dbReference type="Ensembl" id="ENSLBET00000031761.1">
    <property type="protein sequence ID" value="ENSLBEP00000030353.1"/>
    <property type="gene ID" value="ENSLBEG00000022910.1"/>
</dbReference>
<accession>A0A3Q3GHW9</accession>
<evidence type="ECO:0000256" key="9">
    <source>
        <dbReference type="ARBA" id="ARBA00023212"/>
    </source>
</evidence>
<evidence type="ECO:0000256" key="2">
    <source>
        <dbReference type="ARBA" id="ARBA00004486"/>
    </source>
</evidence>
<keyword evidence="10" id="KW-0966">Cell projection</keyword>
<keyword evidence="8" id="KW-0175">Coiled coil</keyword>
<evidence type="ECO:0000256" key="12">
    <source>
        <dbReference type="SAM" id="MobiDB-lite"/>
    </source>
</evidence>
<dbReference type="PANTHER" id="PTHR10460:SF26">
    <property type="entry name" value="ABL INTERACTOR 2"/>
    <property type="match status" value="1"/>
</dbReference>
<dbReference type="GeneTree" id="ENSGT00940000156089"/>
<feature type="compositionally biased region" description="Low complexity" evidence="12">
    <location>
        <begin position="284"/>
        <end position="302"/>
    </location>
</feature>
<feature type="compositionally biased region" description="Polar residues" evidence="12">
    <location>
        <begin position="437"/>
        <end position="451"/>
    </location>
</feature>
<dbReference type="PROSITE" id="PS50192">
    <property type="entry name" value="T_SNARE"/>
    <property type="match status" value="1"/>
</dbReference>
<dbReference type="Gene3D" id="2.30.30.40">
    <property type="entry name" value="SH3 Domains"/>
    <property type="match status" value="1"/>
</dbReference>
<keyword evidence="9" id="KW-0206">Cytoskeleton</keyword>
<feature type="compositionally biased region" description="Polar residues" evidence="12">
    <location>
        <begin position="215"/>
        <end position="236"/>
    </location>
</feature>
<reference evidence="15" key="2">
    <citation type="submission" date="2025-09" db="UniProtKB">
        <authorList>
            <consortium name="Ensembl"/>
        </authorList>
    </citation>
    <scope>IDENTIFICATION</scope>
</reference>
<dbReference type="FunFam" id="2.30.30.40:FF:000002">
    <property type="entry name" value="abl interactor 1 isoform X1"/>
    <property type="match status" value="1"/>
</dbReference>
<dbReference type="GO" id="GO:0031209">
    <property type="term" value="C:SCAR complex"/>
    <property type="evidence" value="ECO:0007669"/>
    <property type="project" value="TreeGrafter"/>
</dbReference>
<dbReference type="Pfam" id="PF00018">
    <property type="entry name" value="SH3_1"/>
    <property type="match status" value="1"/>
</dbReference>
<dbReference type="PRINTS" id="PR00452">
    <property type="entry name" value="SH3DOMAIN"/>
</dbReference>
<evidence type="ECO:0000256" key="8">
    <source>
        <dbReference type="ARBA" id="ARBA00023054"/>
    </source>
</evidence>
<feature type="compositionally biased region" description="Polar residues" evidence="12">
    <location>
        <begin position="334"/>
        <end position="344"/>
    </location>
</feature>
<feature type="compositionally biased region" description="Low complexity" evidence="12">
    <location>
        <begin position="249"/>
        <end position="266"/>
    </location>
</feature>
<evidence type="ECO:0000256" key="3">
    <source>
        <dbReference type="ARBA" id="ARBA00004510"/>
    </source>
</evidence>
<dbReference type="OrthoDB" id="5971719at2759"/>
<feature type="domain" description="T-SNARE coiled-coil homology" evidence="14">
    <location>
        <begin position="45"/>
        <end position="107"/>
    </location>
</feature>
<comment type="similarity">
    <text evidence="4">Belongs to the ABI family.</text>
</comment>
<evidence type="ECO:0000256" key="4">
    <source>
        <dbReference type="ARBA" id="ARBA00010020"/>
    </source>
</evidence>
<evidence type="ECO:0000256" key="10">
    <source>
        <dbReference type="ARBA" id="ARBA00023273"/>
    </source>
</evidence>
<evidence type="ECO:0000256" key="11">
    <source>
        <dbReference type="PROSITE-ProRule" id="PRU00192"/>
    </source>
</evidence>
<evidence type="ECO:0000259" key="14">
    <source>
        <dbReference type="PROSITE" id="PS50192"/>
    </source>
</evidence>
<dbReference type="Gene3D" id="6.10.140.1620">
    <property type="match status" value="1"/>
</dbReference>
<comment type="subcellular location">
    <subcellularLocation>
        <location evidence="2">Cell projection</location>
        <location evidence="2">Filopodium</location>
    </subcellularLocation>
    <subcellularLocation>
        <location evidence="3">Cell projection</location>
        <location evidence="3">Lamellipodium</location>
    </subcellularLocation>
    <subcellularLocation>
        <location evidence="1">Cytoplasm</location>
        <location evidence="1">Cytoskeleton</location>
    </subcellularLocation>
</comment>
<feature type="compositionally biased region" description="Polar residues" evidence="12">
    <location>
        <begin position="167"/>
        <end position="177"/>
    </location>
</feature>
<proteinExistence type="inferred from homology"/>
<reference evidence="15" key="1">
    <citation type="submission" date="2025-08" db="UniProtKB">
        <authorList>
            <consortium name="Ensembl"/>
        </authorList>
    </citation>
    <scope>IDENTIFICATION</scope>
</reference>
<dbReference type="FunCoup" id="A0A3Q3GHW9">
    <property type="interactions" value="402"/>
</dbReference>
<dbReference type="STRING" id="56723.ENSLBEP00000030353"/>
<dbReference type="InterPro" id="IPR035726">
    <property type="entry name" value="Abi2_SH3"/>
</dbReference>
<feature type="compositionally biased region" description="Polar residues" evidence="12">
    <location>
        <begin position="352"/>
        <end position="361"/>
    </location>
</feature>
<dbReference type="PANTHER" id="PTHR10460">
    <property type="entry name" value="ABL INTERACTOR FAMILY MEMBER"/>
    <property type="match status" value="1"/>
</dbReference>
<evidence type="ECO:0000313" key="16">
    <source>
        <dbReference type="Proteomes" id="UP000261660"/>
    </source>
</evidence>
<keyword evidence="5 11" id="KW-0728">SH3 domain</keyword>
<evidence type="ECO:0000256" key="1">
    <source>
        <dbReference type="ARBA" id="ARBA00004245"/>
    </source>
</evidence>
<feature type="compositionally biased region" description="Polar residues" evidence="12">
    <location>
        <begin position="404"/>
        <end position="418"/>
    </location>
</feature>
<sequence length="601" mass="64617">MAELQMLLEDEIPAGRRSLLDSFTNLERVAEYCESNYVQSADKQQALEETKSYTTQSLASVAYLINTLANNVLQMLDIQASQLRRMESSVNHISQTVDIHKEKVARREIGILTTNKNTTRSHKIVAPPNPERPVRYIRKPIDYSVLDDIGHGVKWLLRFKVNGQQNTKLGGSLSRSNPPTQKPPSPPRAGKGILGKNSPYRTLEPVRPPVVPNDYVSSPTKNNMQQLPSPARTATLNHRPRTYSGSSGGSHPSSSSRSSSRENSGSGCVGVPIAVPTPSPPSTFPVSPTAGPASSSSTAPNSSPSPSPTPSSFSSSSSTTTLTHPNAPLPPNSPSQHADSSPPTNSQPPAPTSTSLSSNPAPGTPEVQSDALPAELSPLLPPAPPSPLSSSSPPADGPIVPQFFSMNRPQPRQQTPQVGGSLPYRRPSSVTGEPIIAQNQVNGGPYFNQSPASPPPPSILQFTPQLPLMGFVARVQESISDSSPPALPPHPATAESQPTPEETPPTPQPLEDGHEEEDSAVVEYSDPYAEEDPPWAPRNYEEKVVAIYDYSADKEDELSFQEGAIIYVIKKNEDGWYEGVMNAYTGLFPGNYVESIMHYAD</sequence>
<evidence type="ECO:0000256" key="6">
    <source>
        <dbReference type="ARBA" id="ARBA00022490"/>
    </source>
</evidence>
<keyword evidence="7" id="KW-0597">Phosphoprotein</keyword>
<evidence type="ECO:0000313" key="15">
    <source>
        <dbReference type="Ensembl" id="ENSLBEP00000030353.1"/>
    </source>
</evidence>